<dbReference type="InterPro" id="IPR010910">
    <property type="entry name" value="Nitrate/nitrite_sensing_bac"/>
</dbReference>
<sequence>MNMKWIADLKLKTKLLLVFIPPLLGFLAFGGVLLTEKMEELDSLNEVEELSELAVNASALVHELQKERGMSAGFLGSGGKNFAGQLPGQRSQSDERLKDLNGYLGSREFADAVNGKVSRAKDDLNRLSAMRSNIDGLSVPVAEAVGYYTGMIGELIAIVDEIVQVGTDKEISVASASFAAYLQMKERAGIERAVLSSTFGNEGFKPGVFNRAVKLMSEQESYAERFGALASASQQQSWAALKQRPEIAEVERYRQIALSQDNSAIAATSAEAWFKASTERINLLYDFEKSLGRELNAITDLRLERAQSMFFMVLTAVIAIMALVSFTGLSVMGYLYRTIGHIESKMRRAKEDFDLSTRIKLDSHDEFGRLGRAFNGMMGDFEAVIEQVRRNSHTVTEAVRRMESYSTQMRQDVAKGHSEAEQVASAMTEMSATVSQIASNAVEAASASTKANLEAKTGNDEVGHTTSTITHLAREIDDAASALMRLDDDIKGIVSVLEVISSIAEQTNLLALNAAIEAARAGEMGRGFAVVADEVRSLAQRAQASTTDIRNMTERLKSGAKVAVDAMARGQVQAQASVTEVERAGEELRRIVDYVGVIDSMNEQIATATHEQSAVAEEVNRNALRISEIYQSTHQVADELAKVNDDLLDAVNAMSNQVSKFSLSDSGRR</sequence>
<proteinExistence type="inferred from homology"/>
<dbReference type="PANTHER" id="PTHR32089">
    <property type="entry name" value="METHYL-ACCEPTING CHEMOTAXIS PROTEIN MCPB"/>
    <property type="match status" value="1"/>
</dbReference>
<keyword evidence="5" id="KW-1133">Transmembrane helix</keyword>
<name>A0ABS5V913_9GAMM</name>
<protein>
    <submittedName>
        <fullName evidence="9">Methyl-accepting chemotaxis protein</fullName>
    </submittedName>
</protein>
<dbReference type="PROSITE" id="PS50906">
    <property type="entry name" value="NIT"/>
    <property type="match status" value="1"/>
</dbReference>
<dbReference type="RefSeq" id="WP_214507714.1">
    <property type="nucleotide sequence ID" value="NZ_JAHEPS010000005.1"/>
</dbReference>
<dbReference type="Proteomes" id="UP001195903">
    <property type="component" value="Unassembled WGS sequence"/>
</dbReference>
<evidence type="ECO:0000259" key="8">
    <source>
        <dbReference type="PROSITE" id="PS50906"/>
    </source>
</evidence>
<evidence type="ECO:0000313" key="9">
    <source>
        <dbReference type="EMBL" id="MBT1445513.1"/>
    </source>
</evidence>
<dbReference type="InterPro" id="IPR013587">
    <property type="entry name" value="Nitrate/nitrite_sensing"/>
</dbReference>
<dbReference type="SUPFAM" id="SSF58104">
    <property type="entry name" value="Methyl-accepting chemotaxis protein (MCP) signaling domain"/>
    <property type="match status" value="1"/>
</dbReference>
<evidence type="ECO:0000256" key="3">
    <source>
        <dbReference type="ARBA" id="ARBA00029447"/>
    </source>
</evidence>
<dbReference type="CDD" id="cd06225">
    <property type="entry name" value="HAMP"/>
    <property type="match status" value="1"/>
</dbReference>
<evidence type="ECO:0000256" key="1">
    <source>
        <dbReference type="ARBA" id="ARBA00004370"/>
    </source>
</evidence>
<gene>
    <name evidence="9" type="ORF">KJI95_13405</name>
</gene>
<feature type="transmembrane region" description="Helical" evidence="5">
    <location>
        <begin position="309"/>
        <end position="336"/>
    </location>
</feature>
<dbReference type="PROSITE" id="PS50885">
    <property type="entry name" value="HAMP"/>
    <property type="match status" value="1"/>
</dbReference>
<evidence type="ECO:0000256" key="4">
    <source>
        <dbReference type="PROSITE-ProRule" id="PRU00284"/>
    </source>
</evidence>
<dbReference type="CDD" id="cd11386">
    <property type="entry name" value="MCP_signal"/>
    <property type="match status" value="1"/>
</dbReference>
<dbReference type="PANTHER" id="PTHR32089:SF112">
    <property type="entry name" value="LYSOZYME-LIKE PROTEIN-RELATED"/>
    <property type="match status" value="1"/>
</dbReference>
<evidence type="ECO:0000313" key="10">
    <source>
        <dbReference type="Proteomes" id="UP001195903"/>
    </source>
</evidence>
<dbReference type="EMBL" id="JAHEPS010000005">
    <property type="protein sequence ID" value="MBT1445513.1"/>
    <property type="molecule type" value="Genomic_DNA"/>
</dbReference>
<accession>A0ABS5V913</accession>
<dbReference type="InterPro" id="IPR003660">
    <property type="entry name" value="HAMP_dom"/>
</dbReference>
<comment type="similarity">
    <text evidence="3">Belongs to the methyl-accepting chemotaxis (MCP) protein family.</text>
</comment>
<organism evidence="9 10">
    <name type="scientific">Shewanella jiangmenensis</name>
    <dbReference type="NCBI Taxonomy" id="2837387"/>
    <lineage>
        <taxon>Bacteria</taxon>
        <taxon>Pseudomonadati</taxon>
        <taxon>Pseudomonadota</taxon>
        <taxon>Gammaproteobacteria</taxon>
        <taxon>Alteromonadales</taxon>
        <taxon>Shewanellaceae</taxon>
        <taxon>Shewanella</taxon>
    </lineage>
</organism>
<feature type="domain" description="Methyl-accepting transducer" evidence="6">
    <location>
        <begin position="391"/>
        <end position="627"/>
    </location>
</feature>
<evidence type="ECO:0000259" key="7">
    <source>
        <dbReference type="PROSITE" id="PS50885"/>
    </source>
</evidence>
<dbReference type="SMART" id="SM00283">
    <property type="entry name" value="MA"/>
    <property type="match status" value="1"/>
</dbReference>
<feature type="domain" description="NIT" evidence="8">
    <location>
        <begin position="55"/>
        <end position="302"/>
    </location>
</feature>
<evidence type="ECO:0000256" key="2">
    <source>
        <dbReference type="ARBA" id="ARBA00023224"/>
    </source>
</evidence>
<dbReference type="PROSITE" id="PS50111">
    <property type="entry name" value="CHEMOTAXIS_TRANSDUC_2"/>
    <property type="match status" value="1"/>
</dbReference>
<evidence type="ECO:0000256" key="5">
    <source>
        <dbReference type="SAM" id="Phobius"/>
    </source>
</evidence>
<keyword evidence="2 4" id="KW-0807">Transducer</keyword>
<keyword evidence="5" id="KW-0472">Membrane</keyword>
<dbReference type="SMART" id="SM00304">
    <property type="entry name" value="HAMP"/>
    <property type="match status" value="2"/>
</dbReference>
<dbReference type="Pfam" id="PF08376">
    <property type="entry name" value="NIT"/>
    <property type="match status" value="1"/>
</dbReference>
<keyword evidence="10" id="KW-1185">Reference proteome</keyword>
<dbReference type="Pfam" id="PF00672">
    <property type="entry name" value="HAMP"/>
    <property type="match status" value="1"/>
</dbReference>
<reference evidence="9 10" key="1">
    <citation type="submission" date="2021-05" db="EMBL/GenBank/DDBJ databases">
        <title>Shewanella sp. JM162201.</title>
        <authorList>
            <person name="Xu S."/>
            <person name="Li A."/>
        </authorList>
    </citation>
    <scope>NUCLEOTIDE SEQUENCE [LARGE SCALE GENOMIC DNA]</scope>
    <source>
        <strain evidence="9 10">JM162201</strain>
    </source>
</reference>
<comment type="subcellular location">
    <subcellularLocation>
        <location evidence="1">Membrane</location>
    </subcellularLocation>
</comment>
<dbReference type="Pfam" id="PF00015">
    <property type="entry name" value="MCPsignal"/>
    <property type="match status" value="1"/>
</dbReference>
<dbReference type="InterPro" id="IPR004089">
    <property type="entry name" value="MCPsignal_dom"/>
</dbReference>
<evidence type="ECO:0000259" key="6">
    <source>
        <dbReference type="PROSITE" id="PS50111"/>
    </source>
</evidence>
<feature type="domain" description="HAMP" evidence="7">
    <location>
        <begin position="354"/>
        <end position="386"/>
    </location>
</feature>
<comment type="caution">
    <text evidence="9">The sequence shown here is derived from an EMBL/GenBank/DDBJ whole genome shotgun (WGS) entry which is preliminary data.</text>
</comment>
<dbReference type="Gene3D" id="1.10.287.950">
    <property type="entry name" value="Methyl-accepting chemotaxis protein"/>
    <property type="match status" value="1"/>
</dbReference>
<keyword evidence="5" id="KW-0812">Transmembrane</keyword>